<feature type="compositionally biased region" description="Polar residues" evidence="9">
    <location>
        <begin position="610"/>
        <end position="623"/>
    </location>
</feature>
<dbReference type="PANTHER" id="PTHR13466:SF19">
    <property type="entry name" value="NUCLEUS-VACUOLE JUNCTION PROTEIN 2"/>
    <property type="match status" value="1"/>
</dbReference>
<evidence type="ECO:0000256" key="3">
    <source>
        <dbReference type="ARBA" id="ARBA00022692"/>
    </source>
</evidence>
<dbReference type="CDD" id="cd21675">
    <property type="entry name" value="SMP_TEX2"/>
    <property type="match status" value="1"/>
</dbReference>
<accession>A0A1L0BHC0</accession>
<dbReference type="SUPFAM" id="SSF50729">
    <property type="entry name" value="PH domain-like"/>
    <property type="match status" value="1"/>
</dbReference>
<dbReference type="GO" id="GO:0032865">
    <property type="term" value="C:ERMES complex"/>
    <property type="evidence" value="ECO:0007669"/>
    <property type="project" value="TreeGrafter"/>
</dbReference>
<keyword evidence="12" id="KW-1185">Reference proteome</keyword>
<reference evidence="11 12" key="1">
    <citation type="submission" date="2016-10" db="EMBL/GenBank/DDBJ databases">
        <authorList>
            <person name="de Groot N.N."/>
        </authorList>
    </citation>
    <scope>NUCLEOTIDE SEQUENCE [LARGE SCALE GENOMIC DNA]</scope>
    <source>
        <strain evidence="11 12">CBS 141442</strain>
    </source>
</reference>
<feature type="region of interest" description="Disordered" evidence="9">
    <location>
        <begin position="657"/>
        <end position="703"/>
    </location>
</feature>
<evidence type="ECO:0000256" key="8">
    <source>
        <dbReference type="ARBA" id="ARBA00023136"/>
    </source>
</evidence>
<comment type="subcellular location">
    <subcellularLocation>
        <location evidence="1">Endoplasmic reticulum membrane</location>
    </subcellularLocation>
</comment>
<dbReference type="Proteomes" id="UP000182334">
    <property type="component" value="Chromosome II"/>
</dbReference>
<dbReference type="GO" id="GO:1990456">
    <property type="term" value="P:mitochondrion-endoplasmic reticulum membrane tethering"/>
    <property type="evidence" value="ECO:0007669"/>
    <property type="project" value="TreeGrafter"/>
</dbReference>
<dbReference type="GO" id="GO:0005789">
    <property type="term" value="C:endoplasmic reticulum membrane"/>
    <property type="evidence" value="ECO:0007669"/>
    <property type="project" value="UniProtKB-SubCell"/>
</dbReference>
<dbReference type="PROSITE" id="PS51847">
    <property type="entry name" value="SMP"/>
    <property type="match status" value="1"/>
</dbReference>
<dbReference type="PANTHER" id="PTHR13466">
    <property type="entry name" value="TEX2 PROTEIN-RELATED"/>
    <property type="match status" value="1"/>
</dbReference>
<name>A0A1L0BHC0_9ASCO</name>
<dbReference type="Pfam" id="PF15413">
    <property type="entry name" value="PH_11"/>
    <property type="match status" value="1"/>
</dbReference>
<feature type="region of interest" description="Disordered" evidence="9">
    <location>
        <begin position="513"/>
        <end position="537"/>
    </location>
</feature>
<keyword evidence="6" id="KW-0445">Lipid transport</keyword>
<evidence type="ECO:0000256" key="2">
    <source>
        <dbReference type="ARBA" id="ARBA00022448"/>
    </source>
</evidence>
<dbReference type="AlphaFoldDB" id="A0A1L0BHC0"/>
<evidence type="ECO:0000256" key="4">
    <source>
        <dbReference type="ARBA" id="ARBA00022824"/>
    </source>
</evidence>
<dbReference type="Pfam" id="PF10296">
    <property type="entry name" value="MMM1"/>
    <property type="match status" value="1"/>
</dbReference>
<keyword evidence="3" id="KW-0812">Transmembrane</keyword>
<keyword evidence="7" id="KW-0446">Lipid-binding</keyword>
<keyword evidence="2" id="KW-0813">Transport</keyword>
<feature type="region of interest" description="Disordered" evidence="9">
    <location>
        <begin position="610"/>
        <end position="638"/>
    </location>
</feature>
<dbReference type="GO" id="GO:0008289">
    <property type="term" value="F:lipid binding"/>
    <property type="evidence" value="ECO:0007669"/>
    <property type="project" value="UniProtKB-KW"/>
</dbReference>
<dbReference type="InterPro" id="IPR031468">
    <property type="entry name" value="SMP_LBD"/>
</dbReference>
<dbReference type="InterPro" id="IPR019411">
    <property type="entry name" value="MMM1_dom"/>
</dbReference>
<dbReference type="GO" id="GO:0015914">
    <property type="term" value="P:phospholipid transport"/>
    <property type="evidence" value="ECO:0007669"/>
    <property type="project" value="TreeGrafter"/>
</dbReference>
<evidence type="ECO:0000259" key="10">
    <source>
        <dbReference type="PROSITE" id="PS51847"/>
    </source>
</evidence>
<evidence type="ECO:0000313" key="11">
    <source>
        <dbReference type="EMBL" id="SGZ50959.1"/>
    </source>
</evidence>
<dbReference type="EMBL" id="LT635757">
    <property type="protein sequence ID" value="SGZ50959.1"/>
    <property type="molecule type" value="Genomic_DNA"/>
</dbReference>
<evidence type="ECO:0000313" key="12">
    <source>
        <dbReference type="Proteomes" id="UP000182334"/>
    </source>
</evidence>
<proteinExistence type="predicted"/>
<feature type="region of interest" description="Disordered" evidence="9">
    <location>
        <begin position="733"/>
        <end position="790"/>
    </location>
</feature>
<keyword evidence="4" id="KW-0256">Endoplasmic reticulum</keyword>
<sequence>MSLLLLVSAYLLGGVTFLPLLLVAFLVLHPKKKPTPQPEQLKAGEIEELSNTGLDAFKQGWITVTHEHIESRDQLSSSTQSVSESNEGKSAYASLYKLVKNSNSKANKSSNGSSTSVDSSDSIESPMAGSTGNGPKPTNKKHRYYGVLKHSNLFLYKDERLRDVKHVVVLSNHVVALWPRSLSEGSLFTTNSSIAILKKDWKRNRRLSDNIGKPSEADWSDDKKITIEDVLNPEKNLPAPPGTFFIYTDVNIDKEDWYFALIRATKSDNDSYAKLDPQIHAKTLHFETQNMVSLIQTLYSSEGQLQTKWFNALMGRLFLSLQKTDFMRNYLISRIEKKLNKLKTPGFLDKFQITKVDAGHAAPFITFPVLKEINPDGDLLVSLYMQYSGCMSIQIATKFNLNLGTRFKSREMDVLLSMTLEKLEGPMLIKIKPPPSTRMWYTFENEPIMSVKIEPVISSRQLSYNIITNTIEKKLKEAVKESLVLPHWDDFIFYMTMDELYRGGVWDKTVREQAGAEENSDSGSTQDASSTQEAQSYDTNSIALSTNDENLSILTFDDGDSNTVRSEAVSLTDALPQKSQKTKFSTTIGDLSKRLRKAKSTHTLGVDETNCLSDGSMMESSISKPPLNEDTDAASTSADVKGNTLRKFGTWYYEKSQAAEPTTTSAPAYNPPEMITNRRRSRKQSSATLSSDPQATSDGTSYDFGASVAEQNLMARSIDSNAELLASVVSAPAPVPALPEPSITNVTSTPQDMSTQSQKLDPPQSILRSETVLHRRPPPPGPAPDFPDES</sequence>
<evidence type="ECO:0000256" key="6">
    <source>
        <dbReference type="ARBA" id="ARBA00023055"/>
    </source>
</evidence>
<feature type="compositionally biased region" description="Polar residues" evidence="9">
    <location>
        <begin position="684"/>
        <end position="700"/>
    </location>
</feature>
<feature type="region of interest" description="Disordered" evidence="9">
    <location>
        <begin position="103"/>
        <end position="142"/>
    </location>
</feature>
<feature type="domain" description="SMP-LTD" evidence="10">
    <location>
        <begin position="303"/>
        <end position="494"/>
    </location>
</feature>
<feature type="compositionally biased region" description="Low complexity" evidence="9">
    <location>
        <begin position="103"/>
        <end position="125"/>
    </location>
</feature>
<evidence type="ECO:0000256" key="7">
    <source>
        <dbReference type="ARBA" id="ARBA00023121"/>
    </source>
</evidence>
<dbReference type="STRING" id="45354.A0A1L0BHC0"/>
<feature type="compositionally biased region" description="Polar residues" evidence="9">
    <location>
        <begin position="521"/>
        <end position="537"/>
    </location>
</feature>
<protein>
    <submittedName>
        <fullName evidence="11">CIC11C00000001864</fullName>
    </submittedName>
</protein>
<keyword evidence="5" id="KW-1133">Transmembrane helix</keyword>
<feature type="compositionally biased region" description="Pro residues" evidence="9">
    <location>
        <begin position="778"/>
        <end position="790"/>
    </location>
</feature>
<keyword evidence="8" id="KW-0472">Membrane</keyword>
<evidence type="ECO:0000256" key="5">
    <source>
        <dbReference type="ARBA" id="ARBA00022989"/>
    </source>
</evidence>
<dbReference type="OrthoDB" id="26740at2759"/>
<evidence type="ECO:0000256" key="9">
    <source>
        <dbReference type="SAM" id="MobiDB-lite"/>
    </source>
</evidence>
<organism evidence="11 12">
    <name type="scientific">Sungouiella intermedia</name>
    <dbReference type="NCBI Taxonomy" id="45354"/>
    <lineage>
        <taxon>Eukaryota</taxon>
        <taxon>Fungi</taxon>
        <taxon>Dikarya</taxon>
        <taxon>Ascomycota</taxon>
        <taxon>Saccharomycotina</taxon>
        <taxon>Pichiomycetes</taxon>
        <taxon>Metschnikowiaceae</taxon>
        <taxon>Sungouiella</taxon>
    </lineage>
</organism>
<gene>
    <name evidence="11" type="ORF">SAMEA4029010_CIC11G00000001864</name>
</gene>
<evidence type="ECO:0000256" key="1">
    <source>
        <dbReference type="ARBA" id="ARBA00004586"/>
    </source>
</evidence>
<feature type="compositionally biased region" description="Polar residues" evidence="9">
    <location>
        <begin position="743"/>
        <end position="759"/>
    </location>
</feature>